<keyword evidence="2" id="KW-1185">Reference proteome</keyword>
<feature type="compositionally biased region" description="Basic and acidic residues" evidence="1">
    <location>
        <begin position="63"/>
        <end position="122"/>
    </location>
</feature>
<evidence type="ECO:0000256" key="1">
    <source>
        <dbReference type="SAM" id="MobiDB-lite"/>
    </source>
</evidence>
<protein>
    <submittedName>
        <fullName evidence="3">Uncharacterized protein</fullName>
    </submittedName>
</protein>
<name>A0A915EJF8_9BILA</name>
<dbReference type="Proteomes" id="UP000887574">
    <property type="component" value="Unplaced"/>
</dbReference>
<accession>A0A915EJF8</accession>
<organism evidence="2 3">
    <name type="scientific">Ditylenchus dipsaci</name>
    <dbReference type="NCBI Taxonomy" id="166011"/>
    <lineage>
        <taxon>Eukaryota</taxon>
        <taxon>Metazoa</taxon>
        <taxon>Ecdysozoa</taxon>
        <taxon>Nematoda</taxon>
        <taxon>Chromadorea</taxon>
        <taxon>Rhabditida</taxon>
        <taxon>Tylenchina</taxon>
        <taxon>Tylenchomorpha</taxon>
        <taxon>Sphaerularioidea</taxon>
        <taxon>Anguinidae</taxon>
        <taxon>Anguininae</taxon>
        <taxon>Ditylenchus</taxon>
    </lineage>
</organism>
<proteinExistence type="predicted"/>
<dbReference type="AlphaFoldDB" id="A0A915EJF8"/>
<dbReference type="WBParaSite" id="jg601">
    <property type="protein sequence ID" value="jg601"/>
    <property type="gene ID" value="jg601"/>
</dbReference>
<sequence length="130" mass="14583">MQQKIKEKEKSSVCVEKVGRDTVTSHDYAYHKLFPSNKFWPSCCKSDSSSAQFFIDPSAVQRPQEKHKSNDNYEKAKEKGKDTFEVGKGTDKAGKVKNDATHQKADKKLKESKDKAGKKDKNNLQGAGES</sequence>
<evidence type="ECO:0000313" key="3">
    <source>
        <dbReference type="WBParaSite" id="jg601"/>
    </source>
</evidence>
<evidence type="ECO:0000313" key="2">
    <source>
        <dbReference type="Proteomes" id="UP000887574"/>
    </source>
</evidence>
<reference evidence="3" key="1">
    <citation type="submission" date="2022-11" db="UniProtKB">
        <authorList>
            <consortium name="WormBaseParasite"/>
        </authorList>
    </citation>
    <scope>IDENTIFICATION</scope>
</reference>
<feature type="region of interest" description="Disordered" evidence="1">
    <location>
        <begin position="56"/>
        <end position="130"/>
    </location>
</feature>